<name>A0ABS4MFX2_9LACO</name>
<dbReference type="Gene3D" id="3.40.50.12800">
    <property type="match status" value="1"/>
</dbReference>
<keyword evidence="10 16" id="KW-0472">Membrane</keyword>
<dbReference type="Pfam" id="PF00912">
    <property type="entry name" value="Transgly"/>
    <property type="match status" value="1"/>
</dbReference>
<comment type="caution">
    <text evidence="18">The sequence shown here is derived from an EMBL/GenBank/DDBJ whole genome shotgun (WGS) entry which is preliminary data.</text>
</comment>
<feature type="transmembrane region" description="Helical" evidence="16">
    <location>
        <begin position="44"/>
        <end position="68"/>
    </location>
</feature>
<keyword evidence="5" id="KW-0808">Transferase</keyword>
<dbReference type="InterPro" id="IPR050396">
    <property type="entry name" value="Glycosyltr_51/Transpeptidase"/>
</dbReference>
<keyword evidence="6 16" id="KW-0812">Transmembrane</keyword>
<keyword evidence="7" id="KW-0133">Cell shape</keyword>
<keyword evidence="11" id="KW-0511">Multifunctional enzyme</keyword>
<evidence type="ECO:0000259" key="17">
    <source>
        <dbReference type="Pfam" id="PF00912"/>
    </source>
</evidence>
<evidence type="ECO:0000256" key="6">
    <source>
        <dbReference type="ARBA" id="ARBA00022692"/>
    </source>
</evidence>
<organism evidence="18 19">
    <name type="scientific">Lactobacillus colini</name>
    <dbReference type="NCBI Taxonomy" id="1819254"/>
    <lineage>
        <taxon>Bacteria</taxon>
        <taxon>Bacillati</taxon>
        <taxon>Bacillota</taxon>
        <taxon>Bacilli</taxon>
        <taxon>Lactobacillales</taxon>
        <taxon>Lactobacillaceae</taxon>
        <taxon>Lactobacillus</taxon>
    </lineage>
</organism>
<keyword evidence="2" id="KW-0378">Hydrolase</keyword>
<keyword evidence="4" id="KW-0328">Glycosyltransferase</keyword>
<protein>
    <submittedName>
        <fullName evidence="18">Penicillin-binding protein</fullName>
    </submittedName>
</protein>
<dbReference type="InterPro" id="IPR012338">
    <property type="entry name" value="Beta-lactam/transpept-like"/>
</dbReference>
<dbReference type="RefSeq" id="WP_209687316.1">
    <property type="nucleotide sequence ID" value="NZ_JAGGLU010000011.1"/>
</dbReference>
<evidence type="ECO:0000256" key="3">
    <source>
        <dbReference type="ARBA" id="ARBA00022670"/>
    </source>
</evidence>
<evidence type="ECO:0000256" key="8">
    <source>
        <dbReference type="ARBA" id="ARBA00022984"/>
    </source>
</evidence>
<keyword evidence="1" id="KW-1003">Cell membrane</keyword>
<keyword evidence="8" id="KW-0573">Peptidoglycan synthesis</keyword>
<evidence type="ECO:0000256" key="9">
    <source>
        <dbReference type="ARBA" id="ARBA00022989"/>
    </source>
</evidence>
<evidence type="ECO:0000256" key="4">
    <source>
        <dbReference type="ARBA" id="ARBA00022676"/>
    </source>
</evidence>
<dbReference type="InterPro" id="IPR001264">
    <property type="entry name" value="Glyco_trans_51"/>
</dbReference>
<feature type="domain" description="Glycosyl transferase family 51" evidence="17">
    <location>
        <begin position="102"/>
        <end position="287"/>
    </location>
</feature>
<dbReference type="Proteomes" id="UP001519292">
    <property type="component" value="Unassembled WGS sequence"/>
</dbReference>
<keyword evidence="9 16" id="KW-1133">Transmembrane helix</keyword>
<evidence type="ECO:0000256" key="15">
    <source>
        <dbReference type="SAM" id="MobiDB-lite"/>
    </source>
</evidence>
<evidence type="ECO:0000256" key="1">
    <source>
        <dbReference type="ARBA" id="ARBA00022475"/>
    </source>
</evidence>
<feature type="region of interest" description="Disordered" evidence="15">
    <location>
        <begin position="821"/>
        <end position="854"/>
    </location>
</feature>
<dbReference type="SUPFAM" id="SSF56601">
    <property type="entry name" value="beta-lactamase/transpeptidase-like"/>
    <property type="match status" value="1"/>
</dbReference>
<dbReference type="InterPro" id="IPR023346">
    <property type="entry name" value="Lysozyme-like_dom_sf"/>
</dbReference>
<comment type="catalytic activity">
    <reaction evidence="13">
        <text>Preferential cleavage: (Ac)2-L-Lys-D-Ala-|-D-Ala. Also transpeptidation of peptidyl-alanyl moieties that are N-acyl substituents of D-alanine.</text>
        <dbReference type="EC" id="3.4.16.4"/>
    </reaction>
</comment>
<evidence type="ECO:0000256" key="7">
    <source>
        <dbReference type="ARBA" id="ARBA00022960"/>
    </source>
</evidence>
<dbReference type="InterPro" id="IPR036950">
    <property type="entry name" value="PBP_transglycosylase"/>
</dbReference>
<comment type="catalytic activity">
    <reaction evidence="14">
        <text>[GlcNAc-(1-&gt;4)-Mur2Ac(oyl-L-Ala-gamma-D-Glu-L-Lys-D-Ala-D-Ala)](n)-di-trans,octa-cis-undecaprenyl diphosphate + beta-D-GlcNAc-(1-&gt;4)-Mur2Ac(oyl-L-Ala-gamma-D-Glu-L-Lys-D-Ala-D-Ala)-di-trans,octa-cis-undecaprenyl diphosphate = [GlcNAc-(1-&gt;4)-Mur2Ac(oyl-L-Ala-gamma-D-Glu-L-Lys-D-Ala-D-Ala)](n+1)-di-trans,octa-cis-undecaprenyl diphosphate + di-trans,octa-cis-undecaprenyl diphosphate + H(+)</text>
        <dbReference type="Rhea" id="RHEA:23708"/>
        <dbReference type="Rhea" id="RHEA-COMP:9602"/>
        <dbReference type="Rhea" id="RHEA-COMP:9603"/>
        <dbReference type="ChEBI" id="CHEBI:15378"/>
        <dbReference type="ChEBI" id="CHEBI:58405"/>
        <dbReference type="ChEBI" id="CHEBI:60033"/>
        <dbReference type="ChEBI" id="CHEBI:78435"/>
        <dbReference type="EC" id="2.4.99.28"/>
    </reaction>
</comment>
<evidence type="ECO:0000256" key="10">
    <source>
        <dbReference type="ARBA" id="ARBA00023136"/>
    </source>
</evidence>
<dbReference type="Gene3D" id="3.90.1310.40">
    <property type="match status" value="1"/>
</dbReference>
<evidence type="ECO:0000313" key="18">
    <source>
        <dbReference type="EMBL" id="MBP2058586.1"/>
    </source>
</evidence>
<keyword evidence="3" id="KW-0645">Protease</keyword>
<sequence>MQKLKEKIHNFLFSGPKVSHLEHESEEDKVSFYSSITYLTLHRVFHYFIVGIVFLIFILVGFGGGYALGIVRQQSIPTVKQLSQQINHSANSATLYYADNQKIATVTPDTKVIKASSSELTPLIKKAVTATEDETFYKHHGVLPKSIVRAVISELLGIGVQTGGSTLTQQLVKMQFLTSQTTWRRKITEMLYARKLENHFSKEQIITAYLNAAPYGKNNSGQNITGIKTASEGIFGKSIKDLSLPQAAFLAGLPQSPSVYTPFNSNGEVKKDLSLAMRRKDIVLFRMYRNGDITKSQYQNAKKYDLKKDFLKPTVAPEVKKQNSYLYNLAFNKGMDILTNYLIRQDNLKVSDVKKDTNRYSQYQNNAYQLLHQKGYQIHTTINKSLYSEVNKIVKNTNLGEDHTSVDYNSSTNKWTNTTEHVQNGTVVIDNATGKVLAFSGGVDFENSQTNHAFDTYRSPGSSIKPYLVYAPAIENNIISSQTALADFPTHFGKYIPTDYNSTVQNKFVSAQEALAKSYNLPAVNLYSRLRSSGLNLKSTMNKLGLSLTNNEYKSLGIALGGTDYGFSVADNASAFSNFYNDGKRASVYYIDKVTDPSGKVIYKHKQKTQRVYSSGTAYIMQKMLRQVVKTGTASALNGLLDFDDSTLIGKTGTSNDYRDIWFNGSTPGITISSWIGYDNYYGHTYNLNSSSSTTNLTLWANIANALYRTDPSIFKIDAVSAQPASVKRSTVLKETGTLPGTVSWNNQDITLDGETTTALSLKAASPASAEFGIGASNKNYDLFYNHYQGQSNKYGEILLYTGKTISKNTKNIDSLFVSLGSSKKSSEESSSSRRSSSQSSNNNVYSNTGNSRN</sequence>
<reference evidence="18 19" key="1">
    <citation type="submission" date="2021-03" db="EMBL/GenBank/DDBJ databases">
        <title>Genomic Encyclopedia of Type Strains, Phase IV (KMG-IV): sequencing the most valuable type-strain genomes for metagenomic binning, comparative biology and taxonomic classification.</title>
        <authorList>
            <person name="Goeker M."/>
        </authorList>
    </citation>
    <scope>NUCLEOTIDE SEQUENCE [LARGE SCALE GENOMIC DNA]</scope>
    <source>
        <strain evidence="18 19">DSM 101872</strain>
    </source>
</reference>
<evidence type="ECO:0000256" key="16">
    <source>
        <dbReference type="SAM" id="Phobius"/>
    </source>
</evidence>
<keyword evidence="19" id="KW-1185">Reference proteome</keyword>
<dbReference type="PANTHER" id="PTHR32282">
    <property type="entry name" value="BINDING PROTEIN TRANSPEPTIDASE, PUTATIVE-RELATED"/>
    <property type="match status" value="1"/>
</dbReference>
<keyword evidence="2" id="KW-0121">Carboxypeptidase</keyword>
<dbReference type="Gene3D" id="3.40.710.10">
    <property type="entry name" value="DD-peptidase/beta-lactamase superfamily"/>
    <property type="match status" value="1"/>
</dbReference>
<evidence type="ECO:0000256" key="14">
    <source>
        <dbReference type="ARBA" id="ARBA00049902"/>
    </source>
</evidence>
<keyword evidence="12" id="KW-0961">Cell wall biogenesis/degradation</keyword>
<proteinExistence type="predicted"/>
<feature type="compositionally biased region" description="Polar residues" evidence="15">
    <location>
        <begin position="842"/>
        <end position="854"/>
    </location>
</feature>
<evidence type="ECO:0000256" key="13">
    <source>
        <dbReference type="ARBA" id="ARBA00034000"/>
    </source>
</evidence>
<evidence type="ECO:0000256" key="12">
    <source>
        <dbReference type="ARBA" id="ARBA00023316"/>
    </source>
</evidence>
<dbReference type="PANTHER" id="PTHR32282:SF32">
    <property type="entry name" value="PENICILLIN-BINDING PROTEIN 2A"/>
    <property type="match status" value="1"/>
</dbReference>
<evidence type="ECO:0000256" key="11">
    <source>
        <dbReference type="ARBA" id="ARBA00023268"/>
    </source>
</evidence>
<dbReference type="EMBL" id="JAGGLU010000011">
    <property type="protein sequence ID" value="MBP2058586.1"/>
    <property type="molecule type" value="Genomic_DNA"/>
</dbReference>
<gene>
    <name evidence="18" type="ORF">J2Z60_001771</name>
</gene>
<accession>A0ABS4MFX2</accession>
<evidence type="ECO:0000256" key="2">
    <source>
        <dbReference type="ARBA" id="ARBA00022645"/>
    </source>
</evidence>
<evidence type="ECO:0000256" key="5">
    <source>
        <dbReference type="ARBA" id="ARBA00022679"/>
    </source>
</evidence>
<evidence type="ECO:0000313" key="19">
    <source>
        <dbReference type="Proteomes" id="UP001519292"/>
    </source>
</evidence>
<dbReference type="Gene3D" id="1.10.3810.10">
    <property type="entry name" value="Biosynthetic peptidoglycan transglycosylase-like"/>
    <property type="match status" value="1"/>
</dbReference>
<dbReference type="SUPFAM" id="SSF53955">
    <property type="entry name" value="Lysozyme-like"/>
    <property type="match status" value="1"/>
</dbReference>